<dbReference type="Proteomes" id="UP001059912">
    <property type="component" value="Plasmid unnamed2"/>
</dbReference>
<geneLocation type="plasmid" evidence="3 4">
    <name>unnamed2</name>
</geneLocation>
<keyword evidence="3" id="KW-0614">Plasmid</keyword>
<keyword evidence="1" id="KW-0175">Coiled coil</keyword>
<gene>
    <name evidence="3" type="ORF">HB762_27850</name>
</gene>
<organism evidence="3 4">
    <name type="scientific">Vibrio campbellii</name>
    <dbReference type="NCBI Taxonomy" id="680"/>
    <lineage>
        <taxon>Bacteria</taxon>
        <taxon>Pseudomonadati</taxon>
        <taxon>Pseudomonadota</taxon>
        <taxon>Gammaproteobacteria</taxon>
        <taxon>Vibrionales</taxon>
        <taxon>Vibrionaceae</taxon>
        <taxon>Vibrio</taxon>
    </lineage>
</organism>
<evidence type="ECO:0000256" key="1">
    <source>
        <dbReference type="SAM" id="Coils"/>
    </source>
</evidence>
<sequence length="343" mass="37861">MSKKILQSITCTFNIFDTGRKYTGKQRGYILDNVKSVLNSPEVQERLRLRELVGYVSHGLREMAGKLTLGETLPVHLPNGQMTVVNAIPACVTVSLSLDDDGNLTHVQEVLDNGEGRKLLGLHNSRIGGFSWACGGGKLGGNTLINGFYGFDYVHNPLFAANRGYVLDSESPEEEFDRQAVLDNLSSAGVPDDEREMVLDSFNASIAFESAQYKGMLLDAQQVIADQDEKAQELQQLLDSASQEAESLKSEKTSREQFFKQLQERSHIAISDQVLDALINADSEESMETVLQMIMDTANISTQHLPIAPQKKTFVKQQPDSADQADKDDPFSINASMDAGYYD</sequence>
<reference evidence="3" key="1">
    <citation type="submission" date="2020-03" db="EMBL/GenBank/DDBJ databases">
        <title>Five strains of Vibrio campbellii isolated from Mariana Trench.</title>
        <authorList>
            <person name="Liang J."/>
            <person name="Zhang X.-H."/>
        </authorList>
    </citation>
    <scope>NUCLEOTIDE SEQUENCE</scope>
    <source>
        <strain evidence="3">LJC013</strain>
        <plasmid evidence="3">unnamed2</plasmid>
    </source>
</reference>
<keyword evidence="4" id="KW-1185">Reference proteome</keyword>
<evidence type="ECO:0000313" key="4">
    <source>
        <dbReference type="Proteomes" id="UP001059912"/>
    </source>
</evidence>
<evidence type="ECO:0008006" key="5">
    <source>
        <dbReference type="Google" id="ProtNLM"/>
    </source>
</evidence>
<feature type="region of interest" description="Disordered" evidence="2">
    <location>
        <begin position="313"/>
        <end position="343"/>
    </location>
</feature>
<evidence type="ECO:0000256" key="2">
    <source>
        <dbReference type="SAM" id="MobiDB-lite"/>
    </source>
</evidence>
<proteinExistence type="predicted"/>
<dbReference type="RefSeq" id="WP_255905440.1">
    <property type="nucleotide sequence ID" value="NZ_CP050473.1"/>
</dbReference>
<protein>
    <recommendedName>
        <fullName evidence="5">Head processing protein</fullName>
    </recommendedName>
</protein>
<feature type="coiled-coil region" evidence="1">
    <location>
        <begin position="217"/>
        <end position="251"/>
    </location>
</feature>
<evidence type="ECO:0000313" key="3">
    <source>
        <dbReference type="EMBL" id="UTZ35081.1"/>
    </source>
</evidence>
<dbReference type="EMBL" id="CP050473">
    <property type="protein sequence ID" value="UTZ35081.1"/>
    <property type="molecule type" value="Genomic_DNA"/>
</dbReference>
<name>A0ABY5ILB6_9VIBR</name>
<accession>A0ABY5ILB6</accession>